<reference evidence="1 2" key="1">
    <citation type="submission" date="2022-06" db="EMBL/GenBank/DDBJ databases">
        <title>Sequencing the genomes of 1000 actinobacteria strains.</title>
        <authorList>
            <person name="Klenk H.-P."/>
        </authorList>
    </citation>
    <scope>NUCLEOTIDE SEQUENCE [LARGE SCALE GENOMIC DNA]</scope>
    <source>
        <strain evidence="1 2">DSM 41656</strain>
    </source>
</reference>
<protein>
    <submittedName>
        <fullName evidence="1">Uncharacterized protein</fullName>
    </submittedName>
</protein>
<dbReference type="EMBL" id="JAMZDX010000009">
    <property type="protein sequence ID" value="MCP2314521.1"/>
    <property type="molecule type" value="Genomic_DNA"/>
</dbReference>
<comment type="caution">
    <text evidence="1">The sequence shown here is derived from an EMBL/GenBank/DDBJ whole genome shotgun (WGS) entry which is preliminary data.</text>
</comment>
<gene>
    <name evidence="1" type="ORF">FHR36_007722</name>
</gene>
<sequence>MLNPLDAPDAVSAAAERLEDLLDACNHVSSIHLFPVVPVAVVTPSQDWMTGIAQAVYDAGATGHRVRTPVDPFESPHAWRDIFRRQVTTGFIQPATRYSDPNLRTPDEIRQASELADGIADLIEAHLGPVRGSGDVTGPHAGDLAWRNLLLITSDWATILHVGIRD</sequence>
<keyword evidence="2" id="KW-1185">Reference proteome</keyword>
<name>A0ABT1JBR6_9ACTN</name>
<proteinExistence type="predicted"/>
<dbReference type="Proteomes" id="UP001206483">
    <property type="component" value="Unassembled WGS sequence"/>
</dbReference>
<evidence type="ECO:0000313" key="1">
    <source>
        <dbReference type="EMBL" id="MCP2314521.1"/>
    </source>
</evidence>
<accession>A0ABT1JBR6</accession>
<organism evidence="1 2">
    <name type="scientific">Kitasatospora paracochleata</name>
    <dbReference type="NCBI Taxonomy" id="58354"/>
    <lineage>
        <taxon>Bacteria</taxon>
        <taxon>Bacillati</taxon>
        <taxon>Actinomycetota</taxon>
        <taxon>Actinomycetes</taxon>
        <taxon>Kitasatosporales</taxon>
        <taxon>Streptomycetaceae</taxon>
        <taxon>Kitasatospora</taxon>
    </lineage>
</organism>
<evidence type="ECO:0000313" key="2">
    <source>
        <dbReference type="Proteomes" id="UP001206483"/>
    </source>
</evidence>
<dbReference type="RefSeq" id="WP_253804891.1">
    <property type="nucleotide sequence ID" value="NZ_BAAAUB010000012.1"/>
</dbReference>